<organism evidence="1 2">
    <name type="scientific">Ditylenchus dipsaci</name>
    <dbReference type="NCBI Taxonomy" id="166011"/>
    <lineage>
        <taxon>Eukaryota</taxon>
        <taxon>Metazoa</taxon>
        <taxon>Ecdysozoa</taxon>
        <taxon>Nematoda</taxon>
        <taxon>Chromadorea</taxon>
        <taxon>Rhabditida</taxon>
        <taxon>Tylenchina</taxon>
        <taxon>Tylenchomorpha</taxon>
        <taxon>Sphaerularioidea</taxon>
        <taxon>Anguinidae</taxon>
        <taxon>Anguininae</taxon>
        <taxon>Ditylenchus</taxon>
    </lineage>
</organism>
<keyword evidence="1" id="KW-1185">Reference proteome</keyword>
<dbReference type="AlphaFoldDB" id="A0A915DUA7"/>
<dbReference type="WBParaSite" id="jg23739">
    <property type="protein sequence ID" value="jg23739"/>
    <property type="gene ID" value="jg23739"/>
</dbReference>
<accession>A0A915DUA7</accession>
<evidence type="ECO:0000313" key="2">
    <source>
        <dbReference type="WBParaSite" id="jg23739"/>
    </source>
</evidence>
<name>A0A915DUA7_9BILA</name>
<proteinExistence type="predicted"/>
<evidence type="ECO:0000313" key="1">
    <source>
        <dbReference type="Proteomes" id="UP000887574"/>
    </source>
</evidence>
<dbReference type="Proteomes" id="UP000887574">
    <property type="component" value="Unplaced"/>
</dbReference>
<protein>
    <submittedName>
        <fullName evidence="2">Uncharacterized protein</fullName>
    </submittedName>
</protein>
<sequence>MAHASADNLDAVLQFLGDADQTRMAVTNRWTAAWVVRNQDARLPIREENSIRWLQVLLNDGHMSNFDKLRRAERLDRTKLTTVTEMFISQLNLQEILRIGADEMGGDEDVTVLSNRTHRLIAERHLVLIP</sequence>
<reference evidence="2" key="1">
    <citation type="submission" date="2022-11" db="UniProtKB">
        <authorList>
            <consortium name="WormBaseParasite"/>
        </authorList>
    </citation>
    <scope>IDENTIFICATION</scope>
</reference>